<evidence type="ECO:0000313" key="3">
    <source>
        <dbReference type="EMBL" id="MBB5956862.1"/>
    </source>
</evidence>
<dbReference type="InterPro" id="IPR036890">
    <property type="entry name" value="HATPase_C_sf"/>
</dbReference>
<dbReference type="InterPro" id="IPR050267">
    <property type="entry name" value="Anti-sigma-factor_SerPK"/>
</dbReference>
<protein>
    <submittedName>
        <fullName evidence="3">Anti-sigma regulatory factor (Ser/Thr protein kinase)</fullName>
    </submittedName>
</protein>
<sequence>MTRVRLAVAGGLGHSADVDAAAAALVAEHSSPGGSGSAGLAREFTRRTLLAWGYLGTHEDVVLAVSELVANANRHALGPSTLRLAGCAERVRVEVSDRSPRWPSIRPGGTDGGWGLPLIDRLARRWGVAARGDGKVVWCELD</sequence>
<dbReference type="PANTHER" id="PTHR35526:SF3">
    <property type="entry name" value="ANTI-SIGMA-F FACTOR RSBW"/>
    <property type="match status" value="1"/>
</dbReference>
<dbReference type="Pfam" id="PF13581">
    <property type="entry name" value="HATPase_c_2"/>
    <property type="match status" value="1"/>
</dbReference>
<organism evidence="3 4">
    <name type="scientific">Saccharothrix tamanrassetensis</name>
    <dbReference type="NCBI Taxonomy" id="1051531"/>
    <lineage>
        <taxon>Bacteria</taxon>
        <taxon>Bacillati</taxon>
        <taxon>Actinomycetota</taxon>
        <taxon>Actinomycetes</taxon>
        <taxon>Pseudonocardiales</taxon>
        <taxon>Pseudonocardiaceae</taxon>
        <taxon>Saccharothrix</taxon>
    </lineage>
</organism>
<evidence type="ECO:0000313" key="4">
    <source>
        <dbReference type="Proteomes" id="UP000547510"/>
    </source>
</evidence>
<gene>
    <name evidence="3" type="ORF">FHS29_003455</name>
</gene>
<dbReference type="Proteomes" id="UP000547510">
    <property type="component" value="Unassembled WGS sequence"/>
</dbReference>
<dbReference type="SUPFAM" id="SSF55874">
    <property type="entry name" value="ATPase domain of HSP90 chaperone/DNA topoisomerase II/histidine kinase"/>
    <property type="match status" value="1"/>
</dbReference>
<dbReference type="AlphaFoldDB" id="A0A841CE88"/>
<dbReference type="GO" id="GO:0004674">
    <property type="term" value="F:protein serine/threonine kinase activity"/>
    <property type="evidence" value="ECO:0007669"/>
    <property type="project" value="UniProtKB-KW"/>
</dbReference>
<feature type="domain" description="Histidine kinase/HSP90-like ATPase" evidence="2">
    <location>
        <begin position="58"/>
        <end position="138"/>
    </location>
</feature>
<proteinExistence type="predicted"/>
<name>A0A841CE88_9PSEU</name>
<dbReference type="Gene3D" id="3.30.565.10">
    <property type="entry name" value="Histidine kinase-like ATPase, C-terminal domain"/>
    <property type="match status" value="1"/>
</dbReference>
<accession>A0A841CE88</accession>
<dbReference type="CDD" id="cd16936">
    <property type="entry name" value="HATPase_RsbW-like"/>
    <property type="match status" value="1"/>
</dbReference>
<evidence type="ECO:0000256" key="1">
    <source>
        <dbReference type="ARBA" id="ARBA00022527"/>
    </source>
</evidence>
<dbReference type="InterPro" id="IPR003594">
    <property type="entry name" value="HATPase_dom"/>
</dbReference>
<comment type="caution">
    <text evidence="3">The sequence shown here is derived from an EMBL/GenBank/DDBJ whole genome shotgun (WGS) entry which is preliminary data.</text>
</comment>
<keyword evidence="4" id="KW-1185">Reference proteome</keyword>
<keyword evidence="1" id="KW-0723">Serine/threonine-protein kinase</keyword>
<reference evidence="3 4" key="1">
    <citation type="submission" date="2020-08" db="EMBL/GenBank/DDBJ databases">
        <title>Genomic Encyclopedia of Type Strains, Phase III (KMG-III): the genomes of soil and plant-associated and newly described type strains.</title>
        <authorList>
            <person name="Whitman W."/>
        </authorList>
    </citation>
    <scope>NUCLEOTIDE SEQUENCE [LARGE SCALE GENOMIC DNA]</scope>
    <source>
        <strain evidence="3 4">CECT 8640</strain>
    </source>
</reference>
<keyword evidence="1" id="KW-0808">Transferase</keyword>
<dbReference type="PANTHER" id="PTHR35526">
    <property type="entry name" value="ANTI-SIGMA-F FACTOR RSBW-RELATED"/>
    <property type="match status" value="1"/>
</dbReference>
<dbReference type="EMBL" id="JACHJN010000005">
    <property type="protein sequence ID" value="MBB5956862.1"/>
    <property type="molecule type" value="Genomic_DNA"/>
</dbReference>
<keyword evidence="1" id="KW-0418">Kinase</keyword>
<evidence type="ECO:0000259" key="2">
    <source>
        <dbReference type="Pfam" id="PF13581"/>
    </source>
</evidence>